<dbReference type="VEuPathDB" id="TriTrypDB:BSAL_11950"/>
<evidence type="ECO:0000256" key="4">
    <source>
        <dbReference type="ARBA" id="ARBA00023136"/>
    </source>
</evidence>
<evidence type="ECO:0000256" key="2">
    <source>
        <dbReference type="ARBA" id="ARBA00022692"/>
    </source>
</evidence>
<keyword evidence="3 5" id="KW-1133">Transmembrane helix</keyword>
<organism evidence="7 8">
    <name type="scientific">Bodo saltans</name>
    <name type="common">Flagellated protozoan</name>
    <dbReference type="NCBI Taxonomy" id="75058"/>
    <lineage>
        <taxon>Eukaryota</taxon>
        <taxon>Discoba</taxon>
        <taxon>Euglenozoa</taxon>
        <taxon>Kinetoplastea</taxon>
        <taxon>Metakinetoplastina</taxon>
        <taxon>Eubodonida</taxon>
        <taxon>Bodonidae</taxon>
        <taxon>Bodo</taxon>
    </lineage>
</organism>
<keyword evidence="8" id="KW-1185">Reference proteome</keyword>
<evidence type="ECO:0000256" key="3">
    <source>
        <dbReference type="ARBA" id="ARBA00022989"/>
    </source>
</evidence>
<feature type="transmembrane region" description="Helical" evidence="5">
    <location>
        <begin position="87"/>
        <end position="107"/>
    </location>
</feature>
<dbReference type="Proteomes" id="UP000051952">
    <property type="component" value="Unassembled WGS sequence"/>
</dbReference>
<keyword evidence="4 5" id="KW-0472">Membrane</keyword>
<evidence type="ECO:0000313" key="8">
    <source>
        <dbReference type="Proteomes" id="UP000051952"/>
    </source>
</evidence>
<accession>A0A0S4KJF8</accession>
<evidence type="ECO:0000259" key="6">
    <source>
        <dbReference type="PROSITE" id="PS51380"/>
    </source>
</evidence>
<keyword evidence="2 5" id="KW-0812">Transmembrane</keyword>
<evidence type="ECO:0000256" key="1">
    <source>
        <dbReference type="ARBA" id="ARBA00004141"/>
    </source>
</evidence>
<evidence type="ECO:0000256" key="5">
    <source>
        <dbReference type="SAM" id="Phobius"/>
    </source>
</evidence>
<protein>
    <submittedName>
        <fullName evidence="7">Membrane-associated protein, putative</fullName>
    </submittedName>
</protein>
<feature type="non-terminal residue" evidence="7">
    <location>
        <position position="1"/>
    </location>
</feature>
<feature type="transmembrane region" description="Helical" evidence="5">
    <location>
        <begin position="49"/>
        <end position="67"/>
    </location>
</feature>
<name>A0A0S4KJF8_BODSA</name>
<gene>
    <name evidence="7" type="ORF">BSAL_11950</name>
</gene>
<sequence length="268" mass="31517">ISRLCISLLFAGVCWSWVLFTFERRKINYLYVFEFSQTASTTWMQCLEYSLLMFFLCCLFSVLYVRASLHKDPSADCYSSAAGFPFLAPYMMPTFLVIWISSLVFPIRHVFWKTRNAFARVFFQCMHLPFGDVRFVEFFVADWGTSMVIPCGDLLYLLCFYTAEAHSAFTNSPSGVCLDVQKKYNFPVAMIPYFWRGCQTFKMYKKTGIKAHLVNHGKYQSFLIYFVISWAYALWPCDALNVLSWIMHFVAEVYAWVWDILMDWGWIK</sequence>
<feature type="domain" description="EXS" evidence="6">
    <location>
        <begin position="176"/>
        <end position="268"/>
    </location>
</feature>
<dbReference type="AlphaFoldDB" id="A0A0S4KJF8"/>
<reference evidence="8" key="1">
    <citation type="submission" date="2015-09" db="EMBL/GenBank/DDBJ databases">
        <authorList>
            <consortium name="Pathogen Informatics"/>
        </authorList>
    </citation>
    <scope>NUCLEOTIDE SEQUENCE [LARGE SCALE GENOMIC DNA]</scope>
    <source>
        <strain evidence="8">Lake Konstanz</strain>
    </source>
</reference>
<comment type="subcellular location">
    <subcellularLocation>
        <location evidence="1">Membrane</location>
        <topology evidence="1">Multi-pass membrane protein</topology>
    </subcellularLocation>
</comment>
<dbReference type="PANTHER" id="PTHR10783">
    <property type="entry name" value="XENOTROPIC AND POLYTROPIC RETROVIRUS RECEPTOR 1-RELATED"/>
    <property type="match status" value="1"/>
</dbReference>
<dbReference type="GO" id="GO:0016020">
    <property type="term" value="C:membrane"/>
    <property type="evidence" value="ECO:0007669"/>
    <property type="project" value="UniProtKB-SubCell"/>
</dbReference>
<dbReference type="OrthoDB" id="9970435at2759"/>
<feature type="transmembrane region" description="Helical" evidence="5">
    <location>
        <begin position="242"/>
        <end position="261"/>
    </location>
</feature>
<dbReference type="Pfam" id="PF03124">
    <property type="entry name" value="EXS"/>
    <property type="match status" value="1"/>
</dbReference>
<dbReference type="EMBL" id="CYKH01001591">
    <property type="protein sequence ID" value="CUI14716.1"/>
    <property type="molecule type" value="Genomic_DNA"/>
</dbReference>
<evidence type="ECO:0000313" key="7">
    <source>
        <dbReference type="EMBL" id="CUI14716.1"/>
    </source>
</evidence>
<dbReference type="PROSITE" id="PS51380">
    <property type="entry name" value="EXS"/>
    <property type="match status" value="1"/>
</dbReference>
<dbReference type="OMA" id="NEWLRRY"/>
<feature type="transmembrane region" description="Helical" evidence="5">
    <location>
        <begin position="219"/>
        <end position="236"/>
    </location>
</feature>
<feature type="non-terminal residue" evidence="7">
    <location>
        <position position="268"/>
    </location>
</feature>
<dbReference type="InterPro" id="IPR004342">
    <property type="entry name" value="EXS_C"/>
</dbReference>
<proteinExistence type="predicted"/>
<feature type="transmembrane region" description="Helical" evidence="5">
    <location>
        <begin position="6"/>
        <end position="22"/>
    </location>
</feature>